<proteinExistence type="inferred from homology"/>
<dbReference type="InterPro" id="IPR030386">
    <property type="entry name" value="G_GB1_RHD3_dom"/>
</dbReference>
<dbReference type="Proteomes" id="UP001187531">
    <property type="component" value="Unassembled WGS sequence"/>
</dbReference>
<comment type="similarity">
    <text evidence="3">Belongs to the TRAFAC class dynamin-like GTPase superfamily. GB1/RHD3 GTPase family.</text>
</comment>
<keyword evidence="6" id="KW-1185">Reference proteome</keyword>
<name>A0AA88IC08_ARTSF</name>
<protein>
    <recommendedName>
        <fullName evidence="4">GB1/RHD3-type G domain-containing protein</fullName>
    </recommendedName>
</protein>
<dbReference type="Pfam" id="PF02263">
    <property type="entry name" value="GBP"/>
    <property type="match status" value="1"/>
</dbReference>
<reference evidence="5" key="1">
    <citation type="submission" date="2023-07" db="EMBL/GenBank/DDBJ databases">
        <title>Chromosome-level genome assembly of Artemia franciscana.</title>
        <authorList>
            <person name="Jo E."/>
        </authorList>
    </citation>
    <scope>NUCLEOTIDE SEQUENCE</scope>
    <source>
        <tissue evidence="5">Whole body</tissue>
    </source>
</reference>
<dbReference type="SUPFAM" id="SSF52540">
    <property type="entry name" value="P-loop containing nucleoside triphosphate hydrolases"/>
    <property type="match status" value="1"/>
</dbReference>
<evidence type="ECO:0000313" key="5">
    <source>
        <dbReference type="EMBL" id="KAK2719107.1"/>
    </source>
</evidence>
<evidence type="ECO:0000313" key="6">
    <source>
        <dbReference type="Proteomes" id="UP001187531"/>
    </source>
</evidence>
<keyword evidence="2" id="KW-0342">GTP-binding</keyword>
<gene>
    <name evidence="5" type="ORF">QYM36_004816</name>
</gene>
<evidence type="ECO:0000256" key="2">
    <source>
        <dbReference type="ARBA" id="ARBA00023134"/>
    </source>
</evidence>
<dbReference type="FunFam" id="3.40.50.300:FF:004169">
    <property type="entry name" value="Atlastin 3"/>
    <property type="match status" value="1"/>
</dbReference>
<dbReference type="Gene3D" id="3.40.50.300">
    <property type="entry name" value="P-loop containing nucleotide triphosphate hydrolases"/>
    <property type="match status" value="1"/>
</dbReference>
<dbReference type="PROSITE" id="PS51715">
    <property type="entry name" value="G_GB1_RHD3"/>
    <property type="match status" value="1"/>
</dbReference>
<organism evidence="5 6">
    <name type="scientific">Artemia franciscana</name>
    <name type="common">Brine shrimp</name>
    <name type="synonym">Artemia sanfranciscana</name>
    <dbReference type="NCBI Taxonomy" id="6661"/>
    <lineage>
        <taxon>Eukaryota</taxon>
        <taxon>Metazoa</taxon>
        <taxon>Ecdysozoa</taxon>
        <taxon>Arthropoda</taxon>
        <taxon>Crustacea</taxon>
        <taxon>Branchiopoda</taxon>
        <taxon>Anostraca</taxon>
        <taxon>Artemiidae</taxon>
        <taxon>Artemia</taxon>
    </lineage>
</organism>
<dbReference type="GO" id="GO:0003924">
    <property type="term" value="F:GTPase activity"/>
    <property type="evidence" value="ECO:0007669"/>
    <property type="project" value="InterPro"/>
</dbReference>
<evidence type="ECO:0000256" key="1">
    <source>
        <dbReference type="ARBA" id="ARBA00022741"/>
    </source>
</evidence>
<comment type="caution">
    <text evidence="5">The sequence shown here is derived from an EMBL/GenBank/DDBJ whole genome shotgun (WGS) entry which is preliminary data.</text>
</comment>
<dbReference type="InterPro" id="IPR027417">
    <property type="entry name" value="P-loop_NTPase"/>
</dbReference>
<evidence type="ECO:0000259" key="4">
    <source>
        <dbReference type="PROSITE" id="PS51715"/>
    </source>
</evidence>
<dbReference type="GO" id="GO:0005525">
    <property type="term" value="F:GTP binding"/>
    <property type="evidence" value="ECO:0007669"/>
    <property type="project" value="UniProtKB-KW"/>
</dbReference>
<accession>A0AA88IC08</accession>
<dbReference type="InterPro" id="IPR015894">
    <property type="entry name" value="Guanylate-bd_N"/>
</dbReference>
<evidence type="ECO:0000256" key="3">
    <source>
        <dbReference type="PROSITE-ProRule" id="PRU01052"/>
    </source>
</evidence>
<sequence>MASVPKKGINRAGTLSAAINQKNNVVSGNIEDNVRRTRGAVKRKPEGISGNEAKKRTALGNLTNGIVEEVSKMEEVKDSPTEGHAVQIVRVNEDHTFSLDEEALAEVLNQEYCRDKPLAIISVAGAFRKGKSFLLDFMLRYLKRQGCEGWLGPEDAPLTGFKWRGGCERETTGIMVWSEVFMIETPGGEQDVLDSSGITKVKCNDI</sequence>
<keyword evidence="1" id="KW-0547">Nucleotide-binding</keyword>
<dbReference type="PANTHER" id="PTHR10751">
    <property type="entry name" value="GUANYLATE BINDING PROTEIN"/>
    <property type="match status" value="1"/>
</dbReference>
<dbReference type="EMBL" id="JAVRJZ010000008">
    <property type="protein sequence ID" value="KAK2719107.1"/>
    <property type="molecule type" value="Genomic_DNA"/>
</dbReference>
<feature type="domain" description="GB1/RHD3-type G" evidence="4">
    <location>
        <begin position="115"/>
        <end position="206"/>
    </location>
</feature>
<dbReference type="AlphaFoldDB" id="A0AA88IC08"/>